<keyword evidence="2" id="KW-0274">FAD</keyword>
<feature type="domain" description="HpaB/PvcC/4-BUDH N-terminal" evidence="5">
    <location>
        <begin position="6"/>
        <end position="268"/>
    </location>
</feature>
<protein>
    <submittedName>
        <fullName evidence="6">4-hydroxyphenylacetate 3-monooxygenase, oxygenase component</fullName>
        <ecNumber evidence="6">1.14.14.9</ecNumber>
    </submittedName>
</protein>
<reference evidence="6 7" key="1">
    <citation type="submission" date="2024-09" db="EMBL/GenBank/DDBJ databases">
        <authorList>
            <person name="Sun Q."/>
            <person name="Mori K."/>
        </authorList>
    </citation>
    <scope>NUCLEOTIDE SEQUENCE [LARGE SCALE GENOMIC DNA]</scope>
    <source>
        <strain evidence="6 7">NCAIM B.02529</strain>
    </source>
</reference>
<evidence type="ECO:0000313" key="7">
    <source>
        <dbReference type="Proteomes" id="UP001589836"/>
    </source>
</evidence>
<dbReference type="EC" id="1.14.14.9" evidence="6"/>
<accession>A0ABV6LHZ9</accession>
<feature type="domain" description="HpaB/PvcC/4-BUDH C-terminal" evidence="4">
    <location>
        <begin position="277"/>
        <end position="473"/>
    </location>
</feature>
<dbReference type="SUPFAM" id="SSF47203">
    <property type="entry name" value="Acyl-CoA dehydrogenase C-terminal domain-like"/>
    <property type="match status" value="1"/>
</dbReference>
<dbReference type="EMBL" id="JBHLTP010000001">
    <property type="protein sequence ID" value="MFC0522020.1"/>
    <property type="molecule type" value="Genomic_DNA"/>
</dbReference>
<dbReference type="PANTHER" id="PTHR36117:SF3">
    <property type="entry name" value="4-HYDROXYPHENYLACETATE 3-MONOOXYGENASE-RELATED"/>
    <property type="match status" value="1"/>
</dbReference>
<dbReference type="NCBIfam" id="TIGR02309">
    <property type="entry name" value="HpaB-1"/>
    <property type="match status" value="1"/>
</dbReference>
<dbReference type="Gene3D" id="1.20.140.10">
    <property type="entry name" value="Butyryl-CoA Dehydrogenase, subunit A, domain 3"/>
    <property type="match status" value="1"/>
</dbReference>
<keyword evidence="1" id="KW-0285">Flavoprotein</keyword>
<dbReference type="RefSeq" id="WP_377344498.1">
    <property type="nucleotide sequence ID" value="NZ_JBHLTP010000001.1"/>
</dbReference>
<dbReference type="PIRSF" id="PIRSF000331">
    <property type="entry name" value="HpaA_HpaB"/>
    <property type="match status" value="1"/>
</dbReference>
<dbReference type="Gene3D" id="1.10.3140.10">
    <property type="entry name" value="4-hydroxybutyryl-coa dehydratase, domain 1"/>
    <property type="match status" value="1"/>
</dbReference>
<evidence type="ECO:0000256" key="1">
    <source>
        <dbReference type="ARBA" id="ARBA00022630"/>
    </source>
</evidence>
<gene>
    <name evidence="6" type="primary">hpaB</name>
    <name evidence="6" type="ORF">ACFFGV_00255</name>
</gene>
<evidence type="ECO:0000256" key="2">
    <source>
        <dbReference type="ARBA" id="ARBA00022827"/>
    </source>
</evidence>
<comment type="caution">
    <text evidence="6">The sequence shown here is derived from an EMBL/GenBank/DDBJ whole genome shotgun (WGS) entry which is preliminary data.</text>
</comment>
<evidence type="ECO:0000313" key="6">
    <source>
        <dbReference type="EMBL" id="MFC0522020.1"/>
    </source>
</evidence>
<dbReference type="InterPro" id="IPR024674">
    <property type="entry name" value="HpaB/PvcC/4-BUDH_N"/>
</dbReference>
<evidence type="ECO:0000256" key="3">
    <source>
        <dbReference type="ARBA" id="ARBA00023002"/>
    </source>
</evidence>
<dbReference type="InterPro" id="IPR004925">
    <property type="entry name" value="HpaB/PvcC/4-BUDH"/>
</dbReference>
<dbReference type="Proteomes" id="UP001589836">
    <property type="component" value="Unassembled WGS sequence"/>
</dbReference>
<name>A0ABV6LHZ9_9BACI</name>
<proteinExistence type="predicted"/>
<dbReference type="InterPro" id="IPR012687">
    <property type="entry name" value="HpaB_Deino-type"/>
</dbReference>
<evidence type="ECO:0000259" key="4">
    <source>
        <dbReference type="Pfam" id="PF03241"/>
    </source>
</evidence>
<dbReference type="InterPro" id="IPR036250">
    <property type="entry name" value="AcylCo_DH-like_C"/>
</dbReference>
<dbReference type="Pfam" id="PF03241">
    <property type="entry name" value="HpaB"/>
    <property type="match status" value="1"/>
</dbReference>
<dbReference type="PANTHER" id="PTHR36117">
    <property type="entry name" value="4-HYDROXYPHENYLACETATE 3-MONOOXYGENASE-RELATED"/>
    <property type="match status" value="1"/>
</dbReference>
<sequence length="475" mass="53579">MPVISGDEYKKRIDRMHAEIWLDGSPIQGRISEHPAFRGAIKSQGELYDLQLKHKDVMTYTSDKTGNAVGASFLIPRTKEDLEKRRQMVQVWARHTGGLMGRSPDYMNTAITAYAASSTVIKGEMNSYPERLTAFYEMARERDLSFTHAFVSPQYNRSSLAILEDDCTNARIIDTTEEGIIMHGAKLLATQGGMTDELFVLSAPGKISHEEAYAFSIPSNTKGLKFIARQSLVGDDSAFNSPLSSRFEEMDSVVVFDHVLVPWERVFIHENIKAVDDLYNKGKFVPLTLHQICSRQAVKTELLLGIAQSMVESIEIGEYQHVQSKVSEIITGLETQKALLLSAEATGKVDEDGVFLPNRQLLYVAIHQFQNLYPRYTEIVQLLGASGMITIPTVKDFNSSIAPELDTYLQSKKHTGREKVALYRLAWDLTMSSFGTRQTLYERFFFGDPIRVSQIMYQQYDKSDATAFVQSFLEK</sequence>
<dbReference type="InterPro" id="IPR009100">
    <property type="entry name" value="AcylCoA_DH/oxidase_NM_dom_sf"/>
</dbReference>
<evidence type="ECO:0000259" key="5">
    <source>
        <dbReference type="Pfam" id="PF11794"/>
    </source>
</evidence>
<dbReference type="SUPFAM" id="SSF56645">
    <property type="entry name" value="Acyl-CoA dehydrogenase NM domain-like"/>
    <property type="match status" value="1"/>
</dbReference>
<keyword evidence="3 6" id="KW-0560">Oxidoreductase</keyword>
<dbReference type="Gene3D" id="2.40.110.10">
    <property type="entry name" value="Butyryl-CoA Dehydrogenase, subunit A, domain 2"/>
    <property type="match status" value="1"/>
</dbReference>
<dbReference type="GO" id="GO:0052881">
    <property type="term" value="F:4-hydroxyphenylacetate 3-monooxygenase activity"/>
    <property type="evidence" value="ECO:0007669"/>
    <property type="project" value="UniProtKB-EC"/>
</dbReference>
<dbReference type="Pfam" id="PF11794">
    <property type="entry name" value="HpaB_N"/>
    <property type="match status" value="1"/>
</dbReference>
<dbReference type="InterPro" id="IPR024719">
    <property type="entry name" value="HpaB/PvcC/4-BUDH_C"/>
</dbReference>
<organism evidence="6 7">
    <name type="scientific">Pontibacillus salicampi</name>
    <dbReference type="NCBI Taxonomy" id="1449801"/>
    <lineage>
        <taxon>Bacteria</taxon>
        <taxon>Bacillati</taxon>
        <taxon>Bacillota</taxon>
        <taxon>Bacilli</taxon>
        <taxon>Bacillales</taxon>
        <taxon>Bacillaceae</taxon>
        <taxon>Pontibacillus</taxon>
    </lineage>
</organism>
<keyword evidence="7" id="KW-1185">Reference proteome</keyword>
<dbReference type="InterPro" id="IPR046373">
    <property type="entry name" value="Acyl-CoA_Oxase/DH_mid-dom_sf"/>
</dbReference>